<evidence type="ECO:0000313" key="2">
    <source>
        <dbReference type="Proteomes" id="UP000220836"/>
    </source>
</evidence>
<dbReference type="OrthoDB" id="7359918at2"/>
<sequence>MNLYTCMIDLKNDTKALAFAHAAELWLDHLMTEGVILRWHLYRRKLNLAADCYRDFLLQIEVVDLAQLDQAFRMNGAQDDNIERLYGAVHDQILKADFALYRPFPDPERAERMALL</sequence>
<gene>
    <name evidence="1" type="ORF">PEV8663_01507</name>
</gene>
<organism evidence="1 2">
    <name type="scientific">Pelagimonas varians</name>
    <dbReference type="NCBI Taxonomy" id="696760"/>
    <lineage>
        <taxon>Bacteria</taxon>
        <taxon>Pseudomonadati</taxon>
        <taxon>Pseudomonadota</taxon>
        <taxon>Alphaproteobacteria</taxon>
        <taxon>Rhodobacterales</taxon>
        <taxon>Roseobacteraceae</taxon>
        <taxon>Pelagimonas</taxon>
    </lineage>
</organism>
<proteinExistence type="predicted"/>
<dbReference type="AlphaFoldDB" id="A0A238K739"/>
<dbReference type="RefSeq" id="WP_097804012.1">
    <property type="nucleotide sequence ID" value="NZ_FXYH01000004.1"/>
</dbReference>
<accession>A0A238K739</accession>
<evidence type="ECO:0000313" key="1">
    <source>
        <dbReference type="EMBL" id="SMX38720.1"/>
    </source>
</evidence>
<protein>
    <submittedName>
        <fullName evidence="1">Uncharacterized protein</fullName>
    </submittedName>
</protein>
<dbReference type="Pfam" id="PF20319">
    <property type="entry name" value="DUF6614"/>
    <property type="match status" value="1"/>
</dbReference>
<dbReference type="InterPro" id="IPR046722">
    <property type="entry name" value="DUF6614"/>
</dbReference>
<keyword evidence="2" id="KW-1185">Reference proteome</keyword>
<dbReference type="Proteomes" id="UP000220836">
    <property type="component" value="Unassembled WGS sequence"/>
</dbReference>
<reference evidence="1 2" key="1">
    <citation type="submission" date="2017-05" db="EMBL/GenBank/DDBJ databases">
        <authorList>
            <person name="Song R."/>
            <person name="Chenine A.L."/>
            <person name="Ruprecht R.M."/>
        </authorList>
    </citation>
    <scope>NUCLEOTIDE SEQUENCE [LARGE SCALE GENOMIC DNA]</scope>
    <source>
        <strain evidence="1 2">CECT 8663</strain>
    </source>
</reference>
<name>A0A238K739_9RHOB</name>
<dbReference type="EMBL" id="FXYH01000004">
    <property type="protein sequence ID" value="SMX38720.1"/>
    <property type="molecule type" value="Genomic_DNA"/>
</dbReference>